<dbReference type="GeneID" id="20802547"/>
<dbReference type="SUPFAM" id="SSF48403">
    <property type="entry name" value="Ankyrin repeat"/>
    <property type="match status" value="1"/>
</dbReference>
<dbReference type="GO" id="GO:0005737">
    <property type="term" value="C:cytoplasm"/>
    <property type="evidence" value="ECO:0007669"/>
    <property type="project" value="TreeGrafter"/>
</dbReference>
<feature type="repeat" description="ANK" evidence="3">
    <location>
        <begin position="161"/>
        <end position="193"/>
    </location>
</feature>
<dbReference type="Pfam" id="PF12796">
    <property type="entry name" value="Ank_2"/>
    <property type="match status" value="2"/>
</dbReference>
<protein>
    <submittedName>
        <fullName evidence="4">Uncharacterized protein</fullName>
    </submittedName>
</protein>
<dbReference type="VEuPathDB" id="FungiDB:H257_00551"/>
<gene>
    <name evidence="4" type="ORF">H257_00551</name>
</gene>
<dbReference type="InterPro" id="IPR051631">
    <property type="entry name" value="Ankyrin-KH/SAM_domain"/>
</dbReference>
<dbReference type="SMART" id="SM00248">
    <property type="entry name" value="ANK"/>
    <property type="match status" value="5"/>
</dbReference>
<organism evidence="4">
    <name type="scientific">Aphanomyces astaci</name>
    <name type="common">Crayfish plague agent</name>
    <dbReference type="NCBI Taxonomy" id="112090"/>
    <lineage>
        <taxon>Eukaryota</taxon>
        <taxon>Sar</taxon>
        <taxon>Stramenopiles</taxon>
        <taxon>Oomycota</taxon>
        <taxon>Saprolegniomycetes</taxon>
        <taxon>Saprolegniales</taxon>
        <taxon>Verrucalvaceae</taxon>
        <taxon>Aphanomyces</taxon>
    </lineage>
</organism>
<dbReference type="PROSITE" id="PS50088">
    <property type="entry name" value="ANK_REPEAT"/>
    <property type="match status" value="2"/>
</dbReference>
<evidence type="ECO:0000256" key="2">
    <source>
        <dbReference type="ARBA" id="ARBA00023043"/>
    </source>
</evidence>
<proteinExistence type="predicted"/>
<dbReference type="EMBL" id="KI913114">
    <property type="protein sequence ID" value="ETV89185.1"/>
    <property type="molecule type" value="Genomic_DNA"/>
</dbReference>
<dbReference type="PANTHER" id="PTHR23206:SF7">
    <property type="entry name" value="PROTEIN KINASE DOMAIN-CONTAINING PROTEIN"/>
    <property type="match status" value="1"/>
</dbReference>
<dbReference type="InterPro" id="IPR036770">
    <property type="entry name" value="Ankyrin_rpt-contain_sf"/>
</dbReference>
<dbReference type="PROSITE" id="PS50297">
    <property type="entry name" value="ANK_REP_REGION"/>
    <property type="match status" value="1"/>
</dbReference>
<evidence type="ECO:0000256" key="3">
    <source>
        <dbReference type="PROSITE-ProRule" id="PRU00023"/>
    </source>
</evidence>
<name>W4HAZ2_APHAT</name>
<dbReference type="Gene3D" id="1.25.40.20">
    <property type="entry name" value="Ankyrin repeat-containing domain"/>
    <property type="match status" value="1"/>
</dbReference>
<dbReference type="RefSeq" id="XP_009821585.1">
    <property type="nucleotide sequence ID" value="XM_009823283.1"/>
</dbReference>
<dbReference type="STRING" id="112090.W4HAZ2"/>
<dbReference type="InterPro" id="IPR002110">
    <property type="entry name" value="Ankyrin_rpt"/>
</dbReference>
<accession>W4HAZ2</accession>
<sequence length="335" mass="37376">MSRPSMHQPAAIKSRPVDTEAEALAARKRRFRAAQSLTVDGGIESSFVSRFPAIDERFWAPFYEACAAGPNWVGQRPLMISYSLPQTINSKDTFGETMMTLAAIHGRAQVVTVLLGIKGDPWVFNNKGWSAVTAAAVYNHTALINLFASHSVKLDTQDDRLGYTPAHFAVQVNNIDMLRLLQDHRANLAVAAKNGYTLLHTAAEVAAEECLEFLLAKRLISVEARDTSHETPSHKAARRSHSRILEILRQHGASLKAENLDCTPGFAKCASIDKWRIRDGFITFPHYPSETLVRWTMSTHICHQMVLRRSLHKPPVNLFSASIRFNRCAMHAEPP</sequence>
<reference evidence="4" key="1">
    <citation type="submission" date="2013-12" db="EMBL/GenBank/DDBJ databases">
        <title>The Genome Sequence of Aphanomyces astaci APO3.</title>
        <authorList>
            <consortium name="The Broad Institute Genomics Platform"/>
            <person name="Russ C."/>
            <person name="Tyler B."/>
            <person name="van West P."/>
            <person name="Dieguez-Uribeondo J."/>
            <person name="Young S.K."/>
            <person name="Zeng Q."/>
            <person name="Gargeya S."/>
            <person name="Fitzgerald M."/>
            <person name="Abouelleil A."/>
            <person name="Alvarado L."/>
            <person name="Chapman S.B."/>
            <person name="Gainer-Dewar J."/>
            <person name="Goldberg J."/>
            <person name="Griggs A."/>
            <person name="Gujja S."/>
            <person name="Hansen M."/>
            <person name="Howarth C."/>
            <person name="Imamovic A."/>
            <person name="Ireland A."/>
            <person name="Larimer J."/>
            <person name="McCowan C."/>
            <person name="Murphy C."/>
            <person name="Pearson M."/>
            <person name="Poon T.W."/>
            <person name="Priest M."/>
            <person name="Roberts A."/>
            <person name="Saif S."/>
            <person name="Shea T."/>
            <person name="Sykes S."/>
            <person name="Wortman J."/>
            <person name="Nusbaum C."/>
            <person name="Birren B."/>
        </authorList>
    </citation>
    <scope>NUCLEOTIDE SEQUENCE [LARGE SCALE GENOMIC DNA]</scope>
    <source>
        <strain evidence="4">APO3</strain>
    </source>
</reference>
<dbReference type="GO" id="GO:0045087">
    <property type="term" value="P:innate immune response"/>
    <property type="evidence" value="ECO:0007669"/>
    <property type="project" value="TreeGrafter"/>
</dbReference>
<keyword evidence="1" id="KW-0677">Repeat</keyword>
<dbReference type="PANTHER" id="PTHR23206">
    <property type="entry name" value="MASK PROTEIN"/>
    <property type="match status" value="1"/>
</dbReference>
<keyword evidence="2 3" id="KW-0040">ANK repeat</keyword>
<feature type="repeat" description="ANK" evidence="3">
    <location>
        <begin position="228"/>
        <end position="260"/>
    </location>
</feature>
<evidence type="ECO:0000256" key="1">
    <source>
        <dbReference type="ARBA" id="ARBA00022737"/>
    </source>
</evidence>
<evidence type="ECO:0000313" key="4">
    <source>
        <dbReference type="EMBL" id="ETV89185.1"/>
    </source>
</evidence>
<dbReference type="OrthoDB" id="194358at2759"/>
<dbReference type="AlphaFoldDB" id="W4HAZ2"/>